<proteinExistence type="predicted"/>
<protein>
    <recommendedName>
        <fullName evidence="1">NadR/Ttd14 AAA domain-containing protein</fullName>
    </recommendedName>
</protein>
<dbReference type="InterPro" id="IPR038727">
    <property type="entry name" value="NadR/Ttd14_AAA_dom"/>
</dbReference>
<feature type="domain" description="NadR/Ttd14 AAA" evidence="1">
    <location>
        <begin position="6"/>
        <end position="172"/>
    </location>
</feature>
<dbReference type="InterPro" id="IPR027417">
    <property type="entry name" value="P-loop_NTPase"/>
</dbReference>
<evidence type="ECO:0000313" key="3">
    <source>
        <dbReference type="Proteomes" id="UP000217289"/>
    </source>
</evidence>
<name>A0A250IKC5_9BACT</name>
<accession>A0A250IKC5</accession>
<reference evidence="2 3" key="1">
    <citation type="submission" date="2017-06" db="EMBL/GenBank/DDBJ databases">
        <authorList>
            <person name="Kim H.J."/>
            <person name="Triplett B.A."/>
        </authorList>
    </citation>
    <scope>NUCLEOTIDE SEQUENCE [LARGE SCALE GENOMIC DNA]</scope>
    <source>
        <strain evidence="2 3">DSM 14713</strain>
    </source>
</reference>
<dbReference type="AlphaFoldDB" id="A0A250IKC5"/>
<sequence length="187" mass="21530">MGARMRIAVTGTHRVGKSTLIEALGERLAEYRVVDEPYHLLEEDGYEFASPPCLEDFLEQLRHSMELLEDGEGARNVLFDRCPLDFLGYLLTHEESDSFDLEEWLARVCSSIRTLDLVVFVPIEERDRIQLPAHEDPERRAEVDEKLAWLLLDDPFELGVEVLSVHGSRSERVTQVLERVGRGARRR</sequence>
<organism evidence="2 3">
    <name type="scientific">Melittangium boletus DSM 14713</name>
    <dbReference type="NCBI Taxonomy" id="1294270"/>
    <lineage>
        <taxon>Bacteria</taxon>
        <taxon>Pseudomonadati</taxon>
        <taxon>Myxococcota</taxon>
        <taxon>Myxococcia</taxon>
        <taxon>Myxococcales</taxon>
        <taxon>Cystobacterineae</taxon>
        <taxon>Archangiaceae</taxon>
        <taxon>Melittangium</taxon>
    </lineage>
</organism>
<dbReference type="Gene3D" id="3.40.50.300">
    <property type="entry name" value="P-loop containing nucleotide triphosphate hydrolases"/>
    <property type="match status" value="1"/>
</dbReference>
<dbReference type="Proteomes" id="UP000217289">
    <property type="component" value="Chromosome"/>
</dbReference>
<evidence type="ECO:0000313" key="2">
    <source>
        <dbReference type="EMBL" id="ATB31641.1"/>
    </source>
</evidence>
<dbReference type="EMBL" id="CP022163">
    <property type="protein sequence ID" value="ATB31641.1"/>
    <property type="molecule type" value="Genomic_DNA"/>
</dbReference>
<gene>
    <name evidence="2" type="ORF">MEBOL_005104</name>
</gene>
<evidence type="ECO:0000259" key="1">
    <source>
        <dbReference type="Pfam" id="PF13521"/>
    </source>
</evidence>
<dbReference type="SUPFAM" id="SSF52540">
    <property type="entry name" value="P-loop containing nucleoside triphosphate hydrolases"/>
    <property type="match status" value="1"/>
</dbReference>
<keyword evidence="3" id="KW-1185">Reference proteome</keyword>
<dbReference type="Pfam" id="PF13521">
    <property type="entry name" value="AAA_28"/>
    <property type="match status" value="1"/>
</dbReference>
<dbReference type="KEGG" id="mbd:MEBOL_005104"/>